<dbReference type="OrthoDB" id="27962at2759"/>
<dbReference type="RefSeq" id="XP_018023445.1">
    <property type="nucleotide sequence ID" value="XM_018167956.2"/>
</dbReference>
<reference evidence="2" key="1">
    <citation type="submission" date="2025-08" db="UniProtKB">
        <authorList>
            <consortium name="RefSeq"/>
        </authorList>
    </citation>
    <scope>IDENTIFICATION</scope>
    <source>
        <tissue evidence="2">Whole organism</tissue>
    </source>
</reference>
<organism evidence="1 2">
    <name type="scientific">Hyalella azteca</name>
    <name type="common">Amphipod</name>
    <dbReference type="NCBI Taxonomy" id="294128"/>
    <lineage>
        <taxon>Eukaryota</taxon>
        <taxon>Metazoa</taxon>
        <taxon>Ecdysozoa</taxon>
        <taxon>Arthropoda</taxon>
        <taxon>Crustacea</taxon>
        <taxon>Multicrustacea</taxon>
        <taxon>Malacostraca</taxon>
        <taxon>Eumalacostraca</taxon>
        <taxon>Peracarida</taxon>
        <taxon>Amphipoda</taxon>
        <taxon>Senticaudata</taxon>
        <taxon>Talitrida</taxon>
        <taxon>Talitroidea</taxon>
        <taxon>Hyalellidae</taxon>
        <taxon>Hyalella</taxon>
    </lineage>
</organism>
<dbReference type="InterPro" id="IPR013935">
    <property type="entry name" value="Trs120_TRAPPC9"/>
</dbReference>
<accession>A0A8B7PBS1</accession>
<dbReference type="PANTHER" id="PTHR21512:SF5">
    <property type="entry name" value="TRAFFICKING PROTEIN PARTICLE COMPLEX SUBUNIT 9"/>
    <property type="match status" value="1"/>
</dbReference>
<evidence type="ECO:0000313" key="1">
    <source>
        <dbReference type="Proteomes" id="UP000694843"/>
    </source>
</evidence>
<dbReference type="Proteomes" id="UP000694843">
    <property type="component" value="Unplaced"/>
</dbReference>
<dbReference type="GeneID" id="108679351"/>
<proteinExistence type="predicted"/>
<dbReference type="PANTHER" id="PTHR21512">
    <property type="entry name" value="TRAFFICKING PROTEIN PARTICLE COMPLEX SUBUNIT 9"/>
    <property type="match status" value="1"/>
</dbReference>
<keyword evidence="1" id="KW-1185">Reference proteome</keyword>
<dbReference type="AlphaFoldDB" id="A0A8B7PBS1"/>
<gene>
    <name evidence="2" type="primary">LOC108679351</name>
</gene>
<name>A0A8B7PBS1_HYAAZ</name>
<evidence type="ECO:0000313" key="2">
    <source>
        <dbReference type="RefSeq" id="XP_018023445.1"/>
    </source>
</evidence>
<dbReference type="GO" id="GO:0005802">
    <property type="term" value="C:trans-Golgi network"/>
    <property type="evidence" value="ECO:0007669"/>
    <property type="project" value="TreeGrafter"/>
</dbReference>
<dbReference type="KEGG" id="hazt:108679351"/>
<sequence length="169" mass="17757">MGGWGALQVQLIQEVVGTSRRMGAVEACCRHQAFLLAALLHHLTPAQRQEAALMLHTLTQQSAAQALNAPNSSSSSSGSSAVSGSVAAIAQQSTAAATPHNLLPPVNLLSIPFCRSVKVQPPKSGHQLRKFAKVCSDEPAGPFIFSPFSSLTNAVAKPANTFVDYTIRI</sequence>
<protein>
    <submittedName>
        <fullName evidence="2">Protein brunelleschi-like</fullName>
    </submittedName>
</protein>